<dbReference type="AlphaFoldDB" id="A0A0K2TXL5"/>
<proteinExistence type="predicted"/>
<evidence type="ECO:0000313" key="1">
    <source>
        <dbReference type="EMBL" id="CDW30146.1"/>
    </source>
</evidence>
<reference evidence="1" key="1">
    <citation type="submission" date="2014-05" db="EMBL/GenBank/DDBJ databases">
        <authorList>
            <person name="Chronopoulou M."/>
        </authorList>
    </citation>
    <scope>NUCLEOTIDE SEQUENCE</scope>
    <source>
        <tissue evidence="1">Whole organism</tissue>
    </source>
</reference>
<protein>
    <submittedName>
        <fullName evidence="1">Uncharacterized protein</fullName>
    </submittedName>
</protein>
<name>A0A0K2TXL5_LEPSM</name>
<organism evidence="1">
    <name type="scientific">Lepeophtheirus salmonis</name>
    <name type="common">Salmon louse</name>
    <name type="synonym">Caligus salmonis</name>
    <dbReference type="NCBI Taxonomy" id="72036"/>
    <lineage>
        <taxon>Eukaryota</taxon>
        <taxon>Metazoa</taxon>
        <taxon>Ecdysozoa</taxon>
        <taxon>Arthropoda</taxon>
        <taxon>Crustacea</taxon>
        <taxon>Multicrustacea</taxon>
        <taxon>Hexanauplia</taxon>
        <taxon>Copepoda</taxon>
        <taxon>Siphonostomatoida</taxon>
        <taxon>Caligidae</taxon>
        <taxon>Lepeophtheirus</taxon>
    </lineage>
</organism>
<dbReference type="EMBL" id="HACA01012785">
    <property type="protein sequence ID" value="CDW30146.1"/>
    <property type="molecule type" value="Transcribed_RNA"/>
</dbReference>
<sequence length="74" mass="8825">MEEIVFFHCWYHKWPFQSNKGPSCEILISLALAFMDLRGLAWDVFFNSTFSRLAFMTEPFFLSNVYALIHRNKN</sequence>
<accession>A0A0K2TXL5</accession>